<evidence type="ECO:0000256" key="5">
    <source>
        <dbReference type="ARBA" id="ARBA00023235"/>
    </source>
</evidence>
<dbReference type="Gene3D" id="1.10.590.10">
    <property type="entry name" value="Chorismate mutase, AroQ class superfamily, eukaryotic"/>
    <property type="match status" value="1"/>
</dbReference>
<keyword evidence="5" id="KW-0413">Isomerase</keyword>
<dbReference type="GO" id="GO:0005737">
    <property type="term" value="C:cytoplasm"/>
    <property type="evidence" value="ECO:0007669"/>
    <property type="project" value="UniProtKB-SubCell"/>
</dbReference>
<comment type="catalytic activity">
    <reaction evidence="1">
        <text>chorismate = prephenate</text>
        <dbReference type="Rhea" id="RHEA:13897"/>
        <dbReference type="ChEBI" id="CHEBI:29748"/>
        <dbReference type="ChEBI" id="CHEBI:29934"/>
        <dbReference type="EC" id="5.4.99.5"/>
    </reaction>
</comment>
<protein>
    <recommendedName>
        <fullName evidence="3">chorismate mutase</fullName>
        <ecNumber evidence="3">5.4.99.5</ecNumber>
    </recommendedName>
</protein>
<evidence type="ECO:0000313" key="7">
    <source>
        <dbReference type="Proteomes" id="UP001291623"/>
    </source>
</evidence>
<dbReference type="GO" id="GO:0004106">
    <property type="term" value="F:chorismate mutase activity"/>
    <property type="evidence" value="ECO:0007669"/>
    <property type="project" value="UniProtKB-EC"/>
</dbReference>
<evidence type="ECO:0000256" key="1">
    <source>
        <dbReference type="ARBA" id="ARBA00000824"/>
    </source>
</evidence>
<dbReference type="EC" id="5.4.99.5" evidence="3"/>
<name>A0AAE1RXQ2_9SOLA</name>
<dbReference type="GO" id="GO:0009073">
    <property type="term" value="P:aromatic amino acid family biosynthetic process"/>
    <property type="evidence" value="ECO:0007669"/>
    <property type="project" value="InterPro"/>
</dbReference>
<organism evidence="6 7">
    <name type="scientific">Anisodus tanguticus</name>
    <dbReference type="NCBI Taxonomy" id="243964"/>
    <lineage>
        <taxon>Eukaryota</taxon>
        <taxon>Viridiplantae</taxon>
        <taxon>Streptophyta</taxon>
        <taxon>Embryophyta</taxon>
        <taxon>Tracheophyta</taxon>
        <taxon>Spermatophyta</taxon>
        <taxon>Magnoliopsida</taxon>
        <taxon>eudicotyledons</taxon>
        <taxon>Gunneridae</taxon>
        <taxon>Pentapetalae</taxon>
        <taxon>asterids</taxon>
        <taxon>lamiids</taxon>
        <taxon>Solanales</taxon>
        <taxon>Solanaceae</taxon>
        <taxon>Solanoideae</taxon>
        <taxon>Hyoscyameae</taxon>
        <taxon>Anisodus</taxon>
    </lineage>
</organism>
<keyword evidence="7" id="KW-1185">Reference proteome</keyword>
<proteinExistence type="predicted"/>
<dbReference type="PANTHER" id="PTHR21145:SF12">
    <property type="entry name" value="CHORISMATE MUTASE"/>
    <property type="match status" value="1"/>
</dbReference>
<keyword evidence="4" id="KW-0963">Cytoplasm</keyword>
<dbReference type="InterPro" id="IPR036263">
    <property type="entry name" value="Chorismate_II_sf"/>
</dbReference>
<comment type="subcellular location">
    <subcellularLocation>
        <location evidence="2">Cytoplasm</location>
    </subcellularLocation>
</comment>
<accession>A0AAE1RXQ2</accession>
<evidence type="ECO:0000313" key="6">
    <source>
        <dbReference type="EMBL" id="KAK4358997.1"/>
    </source>
</evidence>
<dbReference type="SUPFAM" id="SSF48600">
    <property type="entry name" value="Chorismate mutase II"/>
    <property type="match status" value="1"/>
</dbReference>
<dbReference type="InterPro" id="IPR037039">
    <property type="entry name" value="CM_AroQ_sf_eucaryotic"/>
</dbReference>
<dbReference type="GO" id="GO:0046417">
    <property type="term" value="P:chorismate metabolic process"/>
    <property type="evidence" value="ECO:0007669"/>
    <property type="project" value="InterPro"/>
</dbReference>
<reference evidence="6" key="1">
    <citation type="submission" date="2023-12" db="EMBL/GenBank/DDBJ databases">
        <title>Genome assembly of Anisodus tanguticus.</title>
        <authorList>
            <person name="Wang Y.-J."/>
        </authorList>
    </citation>
    <scope>NUCLEOTIDE SEQUENCE</scope>
    <source>
        <strain evidence="6">KB-2021</strain>
        <tissue evidence="6">Leaf</tissue>
    </source>
</reference>
<dbReference type="InterPro" id="IPR008238">
    <property type="entry name" value="Chorismate_mutase_AroQ_euk"/>
</dbReference>
<dbReference type="Proteomes" id="UP001291623">
    <property type="component" value="Unassembled WGS sequence"/>
</dbReference>
<dbReference type="EMBL" id="JAVYJV010000011">
    <property type="protein sequence ID" value="KAK4358997.1"/>
    <property type="molecule type" value="Genomic_DNA"/>
</dbReference>
<dbReference type="PANTHER" id="PTHR21145">
    <property type="entry name" value="CHORISMATE MUTASE"/>
    <property type="match status" value="1"/>
</dbReference>
<evidence type="ECO:0000256" key="3">
    <source>
        <dbReference type="ARBA" id="ARBA00012404"/>
    </source>
</evidence>
<gene>
    <name evidence="6" type="ORF">RND71_021226</name>
</gene>
<comment type="caution">
    <text evidence="6">The sequence shown here is derived from an EMBL/GenBank/DDBJ whole genome shotgun (WGS) entry which is preliminary data.</text>
</comment>
<evidence type="ECO:0000256" key="4">
    <source>
        <dbReference type="ARBA" id="ARBA00022490"/>
    </source>
</evidence>
<sequence length="68" mass="7766">MIHYGKFVAEVKFRDCTDEYKPLILAQRCSNEAVEEMVKKRVAKKAMAFGQEVTLNDSAKEVKCKVDP</sequence>
<dbReference type="AlphaFoldDB" id="A0AAE1RXQ2"/>
<evidence type="ECO:0000256" key="2">
    <source>
        <dbReference type="ARBA" id="ARBA00004496"/>
    </source>
</evidence>